<comment type="caution">
    <text evidence="10">The sequence shown here is derived from an EMBL/GenBank/DDBJ whole genome shotgun (WGS) entry which is preliminary data.</text>
</comment>
<evidence type="ECO:0000259" key="9">
    <source>
        <dbReference type="Pfam" id="PF02366"/>
    </source>
</evidence>
<evidence type="ECO:0000256" key="8">
    <source>
        <dbReference type="SAM" id="Phobius"/>
    </source>
</evidence>
<feature type="transmembrane region" description="Helical" evidence="8">
    <location>
        <begin position="174"/>
        <end position="204"/>
    </location>
</feature>
<dbReference type="InterPro" id="IPR003342">
    <property type="entry name" value="ArnT-like_N"/>
</dbReference>
<evidence type="ECO:0000256" key="4">
    <source>
        <dbReference type="ARBA" id="ARBA00022679"/>
    </source>
</evidence>
<keyword evidence="7 8" id="KW-0472">Membrane</keyword>
<sequence length="560" mass="64750">MRILDKLTSPGVLLSLIVINAFILRIIFLDKTPPSLNWDEVSHGYNAYSILKTGRDEWGKSFPLIFRAYGDYKLPVYIYAVAVSEFFIGPSELAVRLPSALAGTFSVFFVYLFTYELYKNKKVALFSGVLVAIEPWGLFLSRIAVEANLALMFIISGAYFYIRGVRLRSSSILIGISLLGISAWTYNSARIFSPLFLFGLAFIYQRETKEFIKRRVANLVLSILLICGLFLTMFWQLTASSGLARYANVQIINDGAISRIVESRNTSELPGVLPRVVYNKGTFFVNEYVRNYISHFSPTFLYLKGGSHYQFNIPNFGLLYLVNAPFLLIGILHLIKNRNVSSKVLLLWIIIAPIAASFTRESPHALRSILIIPIPMILSAQGIIVSWESLKNNQNRMIFMLLYLVLLSISAYSFLIRYLDYKDKYSWAWQYGNKEMVDYVRENYNNYDKIIISKKYGEPHEFLLFYWPWRPDVYQNDQKLIRFYQSNWYWVDQFDKFYFVNDWDIPNDSSMLTLESGKEVDCTIGKCLLVSSPEKNLHGWDKVYSINFLDGSRAFDIYEN</sequence>
<keyword evidence="2" id="KW-1003">Cell membrane</keyword>
<proteinExistence type="predicted"/>
<organism evidence="10 11">
    <name type="scientific">Candidatus Woesebacteria bacterium GW2011_GWB1_43_14</name>
    <dbReference type="NCBI Taxonomy" id="1618578"/>
    <lineage>
        <taxon>Bacteria</taxon>
        <taxon>Candidatus Woeseibacteriota</taxon>
    </lineage>
</organism>
<dbReference type="GO" id="GO:0005886">
    <property type="term" value="C:plasma membrane"/>
    <property type="evidence" value="ECO:0007669"/>
    <property type="project" value="UniProtKB-SubCell"/>
</dbReference>
<feature type="transmembrane region" description="Helical" evidence="8">
    <location>
        <begin position="397"/>
        <end position="416"/>
    </location>
</feature>
<dbReference type="EMBL" id="LCFQ01000013">
    <property type="protein sequence ID" value="KKS97244.1"/>
    <property type="molecule type" value="Genomic_DNA"/>
</dbReference>
<evidence type="ECO:0000256" key="7">
    <source>
        <dbReference type="ARBA" id="ARBA00023136"/>
    </source>
</evidence>
<evidence type="ECO:0000256" key="1">
    <source>
        <dbReference type="ARBA" id="ARBA00004651"/>
    </source>
</evidence>
<keyword evidence="4" id="KW-0808">Transferase</keyword>
<dbReference type="AlphaFoldDB" id="A0A0G1DHS8"/>
<reference evidence="10 11" key="1">
    <citation type="journal article" date="2015" name="Nature">
        <title>rRNA introns, odd ribosomes, and small enigmatic genomes across a large radiation of phyla.</title>
        <authorList>
            <person name="Brown C.T."/>
            <person name="Hug L.A."/>
            <person name="Thomas B.C."/>
            <person name="Sharon I."/>
            <person name="Castelle C.J."/>
            <person name="Singh A."/>
            <person name="Wilkins M.J."/>
            <person name="Williams K.H."/>
            <person name="Banfield J.F."/>
        </authorList>
    </citation>
    <scope>NUCLEOTIDE SEQUENCE [LARGE SCALE GENOMIC DNA]</scope>
</reference>
<evidence type="ECO:0000256" key="2">
    <source>
        <dbReference type="ARBA" id="ARBA00022475"/>
    </source>
</evidence>
<feature type="transmembrane region" description="Helical" evidence="8">
    <location>
        <begin position="100"/>
        <end position="118"/>
    </location>
</feature>
<dbReference type="GO" id="GO:0000030">
    <property type="term" value="F:mannosyltransferase activity"/>
    <property type="evidence" value="ECO:0007669"/>
    <property type="project" value="InterPro"/>
</dbReference>
<gene>
    <name evidence="10" type="ORF">UV74_C0013G0366</name>
</gene>
<keyword evidence="6 8" id="KW-1133">Transmembrane helix</keyword>
<protein>
    <recommendedName>
        <fullName evidence="9">ArnT-like N-terminal domain-containing protein</fullName>
    </recommendedName>
</protein>
<dbReference type="Pfam" id="PF02366">
    <property type="entry name" value="PMT"/>
    <property type="match status" value="1"/>
</dbReference>
<feature type="transmembrane region" description="Helical" evidence="8">
    <location>
        <begin position="216"/>
        <end position="237"/>
    </location>
</feature>
<keyword evidence="5 8" id="KW-0812">Transmembrane</keyword>
<dbReference type="PANTHER" id="PTHR33908">
    <property type="entry name" value="MANNOSYLTRANSFERASE YKCB-RELATED"/>
    <property type="match status" value="1"/>
</dbReference>
<evidence type="ECO:0000313" key="10">
    <source>
        <dbReference type="EMBL" id="KKS97244.1"/>
    </source>
</evidence>
<dbReference type="InterPro" id="IPR050297">
    <property type="entry name" value="LipidA_mod_glycosyltrf_83"/>
</dbReference>
<dbReference type="Proteomes" id="UP000034090">
    <property type="component" value="Unassembled WGS sequence"/>
</dbReference>
<dbReference type="PANTHER" id="PTHR33908:SF3">
    <property type="entry name" value="UNDECAPRENYL PHOSPHATE-ALPHA-4-AMINO-4-DEOXY-L-ARABINOSE ARABINOSYL TRANSFERASE"/>
    <property type="match status" value="1"/>
</dbReference>
<feature type="domain" description="ArnT-like N-terminal" evidence="9">
    <location>
        <begin position="56"/>
        <end position="172"/>
    </location>
</feature>
<dbReference type="STRING" id="1618578.UV74_C0013G0366"/>
<feature type="transmembrane region" description="Helical" evidence="8">
    <location>
        <begin position="317"/>
        <end position="335"/>
    </location>
</feature>
<dbReference type="GO" id="GO:0006493">
    <property type="term" value="P:protein O-linked glycosylation"/>
    <property type="evidence" value="ECO:0007669"/>
    <property type="project" value="InterPro"/>
</dbReference>
<keyword evidence="3" id="KW-0328">Glycosyltransferase</keyword>
<comment type="subcellular location">
    <subcellularLocation>
        <location evidence="1">Cell membrane</location>
        <topology evidence="1">Multi-pass membrane protein</topology>
    </subcellularLocation>
</comment>
<evidence type="ECO:0000256" key="6">
    <source>
        <dbReference type="ARBA" id="ARBA00022989"/>
    </source>
</evidence>
<evidence type="ECO:0000256" key="5">
    <source>
        <dbReference type="ARBA" id="ARBA00022692"/>
    </source>
</evidence>
<dbReference type="GO" id="GO:0009103">
    <property type="term" value="P:lipopolysaccharide biosynthetic process"/>
    <property type="evidence" value="ECO:0007669"/>
    <property type="project" value="UniProtKB-ARBA"/>
</dbReference>
<dbReference type="GO" id="GO:0016763">
    <property type="term" value="F:pentosyltransferase activity"/>
    <property type="evidence" value="ECO:0007669"/>
    <property type="project" value="TreeGrafter"/>
</dbReference>
<dbReference type="GO" id="GO:0010041">
    <property type="term" value="P:response to iron(III) ion"/>
    <property type="evidence" value="ECO:0007669"/>
    <property type="project" value="TreeGrafter"/>
</dbReference>
<feature type="transmembrane region" description="Helical" evidence="8">
    <location>
        <begin position="365"/>
        <end position="385"/>
    </location>
</feature>
<evidence type="ECO:0000313" key="11">
    <source>
        <dbReference type="Proteomes" id="UP000034090"/>
    </source>
</evidence>
<accession>A0A0G1DHS8</accession>
<evidence type="ECO:0000256" key="3">
    <source>
        <dbReference type="ARBA" id="ARBA00022676"/>
    </source>
</evidence>
<feature type="transmembrane region" description="Helical" evidence="8">
    <location>
        <begin position="12"/>
        <end position="29"/>
    </location>
</feature>
<name>A0A0G1DHS8_9BACT</name>
<feature type="transmembrane region" description="Helical" evidence="8">
    <location>
        <begin position="139"/>
        <end position="162"/>
    </location>
</feature>